<keyword evidence="3" id="KW-1185">Reference proteome</keyword>
<feature type="transmembrane region" description="Helical" evidence="1">
    <location>
        <begin position="41"/>
        <end position="64"/>
    </location>
</feature>
<dbReference type="AlphaFoldDB" id="D0BN40"/>
<dbReference type="GO" id="GO:0022857">
    <property type="term" value="F:transmembrane transporter activity"/>
    <property type="evidence" value="ECO:0007669"/>
    <property type="project" value="InterPro"/>
</dbReference>
<evidence type="ECO:0000313" key="3">
    <source>
        <dbReference type="Proteomes" id="UP000002939"/>
    </source>
</evidence>
<comment type="caution">
    <text evidence="2">The sequence shown here is derived from an EMBL/GenBank/DDBJ whole genome shotgun (WGS) entry which is preliminary data.</text>
</comment>
<evidence type="ECO:0000313" key="2">
    <source>
        <dbReference type="EMBL" id="EEW92530.1"/>
    </source>
</evidence>
<dbReference type="OrthoDB" id="5198189at2"/>
<keyword evidence="1" id="KW-1133">Transmembrane helix</keyword>
<name>D0BN40_9LACT</name>
<organism evidence="2 3">
    <name type="scientific">Granulicatella elegans ATCC 700633</name>
    <dbReference type="NCBI Taxonomy" id="626369"/>
    <lineage>
        <taxon>Bacteria</taxon>
        <taxon>Bacillati</taxon>
        <taxon>Bacillota</taxon>
        <taxon>Bacilli</taxon>
        <taxon>Lactobacillales</taxon>
        <taxon>Carnobacteriaceae</taxon>
        <taxon>Granulicatella</taxon>
    </lineage>
</organism>
<dbReference type="EMBL" id="ACRF02000003">
    <property type="protein sequence ID" value="EEW92530.1"/>
    <property type="molecule type" value="Genomic_DNA"/>
</dbReference>
<dbReference type="Gene3D" id="1.10.1760.20">
    <property type="match status" value="1"/>
</dbReference>
<reference evidence="2" key="2">
    <citation type="submission" date="2011-10" db="EMBL/GenBank/DDBJ databases">
        <title>The Genome Sequence of Granulicatella elegans ATCC 700633.</title>
        <authorList>
            <consortium name="The Broad Institute Genome Sequencing Platform"/>
            <consortium name="The Broad Institute Genome Sequencing Center for Infectious Disease"/>
            <person name="Earl A."/>
            <person name="Ward D."/>
            <person name="Feldgarden M."/>
            <person name="Gevers D."/>
            <person name="Sibley C.D."/>
            <person name="Field T.R."/>
            <person name="Grinwis M."/>
            <person name="Eshaghurshan C.S."/>
            <person name="Surette M.G."/>
            <person name="Young S.K."/>
            <person name="Zeng Q."/>
            <person name="Gargeya S."/>
            <person name="Fitzgerald M."/>
            <person name="Haas B."/>
            <person name="Abouelleil A."/>
            <person name="Alvarado L."/>
            <person name="Arachchi H.M."/>
            <person name="Berlin A."/>
            <person name="Brown A."/>
            <person name="Chapman S.B."/>
            <person name="Chen Z."/>
            <person name="Dunbar C."/>
            <person name="Freedman E."/>
            <person name="Gearin G."/>
            <person name="Goldberg J."/>
            <person name="Griggs A."/>
            <person name="Gujja S."/>
            <person name="Heiman D."/>
            <person name="Howarth C."/>
            <person name="Larson L."/>
            <person name="Lui A."/>
            <person name="MacDonald P.J.P."/>
            <person name="Montmayeur A."/>
            <person name="Murphy C."/>
            <person name="Neiman D."/>
            <person name="Pearson M."/>
            <person name="Priest M."/>
            <person name="Roberts A."/>
            <person name="Saif S."/>
            <person name="Shea T."/>
            <person name="Shenoy N."/>
            <person name="Sisk P."/>
            <person name="Stolte C."/>
            <person name="Sykes S."/>
            <person name="Wortman J."/>
            <person name="Nusbaum C."/>
            <person name="Birren B."/>
        </authorList>
    </citation>
    <scope>NUCLEOTIDE SEQUENCE [LARGE SCALE GENOMIC DNA]</scope>
    <source>
        <strain evidence="2">ATCC 700633</strain>
    </source>
</reference>
<dbReference type="InterPro" id="IPR024529">
    <property type="entry name" value="ECF_trnsprt_substrate-spec"/>
</dbReference>
<evidence type="ECO:0008006" key="4">
    <source>
        <dbReference type="Google" id="ProtNLM"/>
    </source>
</evidence>
<dbReference type="Pfam" id="PF12822">
    <property type="entry name" value="ECF_trnsprt"/>
    <property type="match status" value="1"/>
</dbReference>
<sequence>MKNTSIFSIRKITLIALLSTLAYIGRLLFSWIPNVQPVTVILLIITLEMGLVEGILTASLSMILSNIFLGMGPWTLYQIASFAIVILVFSCLKPFWRQTWKQPLLKLAFFTIMAGLTGYLYGFVISIFSVYFYHIPKFWVYYLQGLPFDTLHAFGNIGFWILLSPLLPRIIQKYQTKFQ</sequence>
<gene>
    <name evidence="2" type="ORF">HMPREF0446_01375</name>
</gene>
<evidence type="ECO:0000256" key="1">
    <source>
        <dbReference type="SAM" id="Phobius"/>
    </source>
</evidence>
<dbReference type="STRING" id="626369.HMPREF0446_01375"/>
<reference evidence="2" key="1">
    <citation type="submission" date="2009-09" db="EMBL/GenBank/DDBJ databases">
        <authorList>
            <consortium name="The Broad Institute Genome Sequencing Platform"/>
            <person name="Ward D."/>
            <person name="Feldgarden M."/>
            <person name="Earl A."/>
            <person name="Young S.K."/>
            <person name="Zeng Q."/>
            <person name="Koehrsen M."/>
            <person name="Alvarado L."/>
            <person name="Berlin A."/>
            <person name="Bochicchio J."/>
            <person name="Borenstein D."/>
            <person name="Chapman S.B."/>
            <person name="Chen Z."/>
            <person name="Engels R."/>
            <person name="Freedman E."/>
            <person name="Gellesch M."/>
            <person name="Goldberg J."/>
            <person name="Griggs A."/>
            <person name="Gujja S."/>
            <person name="Heilman E."/>
            <person name="Heiman D."/>
            <person name="Hepburn T."/>
            <person name="Howarth C."/>
            <person name="Jen D."/>
            <person name="Larson L."/>
            <person name="Lewis B."/>
            <person name="Mehta T."/>
            <person name="Park D."/>
            <person name="Pearson M."/>
            <person name="Roberts A."/>
            <person name="Saif S."/>
            <person name="Shea T."/>
            <person name="Shenoy N."/>
            <person name="Sisk P."/>
            <person name="Stolte C."/>
            <person name="Sykes S."/>
            <person name="Thomson T."/>
            <person name="Walk T."/>
            <person name="White J."/>
            <person name="Yandava C."/>
            <person name="Sibley C.D."/>
            <person name="Field T.R."/>
            <person name="Grinwis M."/>
            <person name="Eshaghurshan C.S."/>
            <person name="Surette M.G."/>
            <person name="Haas B."/>
            <person name="Nusbaum C."/>
            <person name="Birren B."/>
        </authorList>
    </citation>
    <scope>NUCLEOTIDE SEQUENCE [LARGE SCALE GENOMIC DNA]</scope>
    <source>
        <strain evidence="2">ATCC 700633</strain>
    </source>
</reference>
<dbReference type="eggNOG" id="COG4720">
    <property type="taxonomic scope" value="Bacteria"/>
</dbReference>
<feature type="transmembrane region" description="Helical" evidence="1">
    <location>
        <begin position="76"/>
        <end position="95"/>
    </location>
</feature>
<accession>D0BN40</accession>
<protein>
    <recommendedName>
        <fullName evidence="4">ECF transporter S component</fullName>
    </recommendedName>
</protein>
<proteinExistence type="predicted"/>
<feature type="transmembrane region" description="Helical" evidence="1">
    <location>
        <begin position="12"/>
        <end position="29"/>
    </location>
</feature>
<dbReference type="RefSeq" id="WP_006703651.1">
    <property type="nucleotide sequence ID" value="NZ_KI391971.1"/>
</dbReference>
<feature type="transmembrane region" description="Helical" evidence="1">
    <location>
        <begin position="107"/>
        <end position="133"/>
    </location>
</feature>
<dbReference type="HOGENOM" id="CLU_069956_1_1_9"/>
<dbReference type="Proteomes" id="UP000002939">
    <property type="component" value="Unassembled WGS sequence"/>
</dbReference>
<keyword evidence="1" id="KW-0812">Transmembrane</keyword>
<keyword evidence="1" id="KW-0472">Membrane</keyword>